<evidence type="ECO:0000313" key="10">
    <source>
        <dbReference type="Proteomes" id="UP001595945"/>
    </source>
</evidence>
<evidence type="ECO:0000256" key="4">
    <source>
        <dbReference type="ARBA" id="ARBA00022692"/>
    </source>
</evidence>
<name>A0ABD5PZW8_9EURY</name>
<evidence type="ECO:0000256" key="6">
    <source>
        <dbReference type="ARBA" id="ARBA00023136"/>
    </source>
</evidence>
<evidence type="ECO:0000256" key="3">
    <source>
        <dbReference type="ARBA" id="ARBA00022475"/>
    </source>
</evidence>
<accession>A0ABD5PZW8</accession>
<dbReference type="EMBL" id="JBHSHT010000001">
    <property type="protein sequence ID" value="MFC4823950.1"/>
    <property type="molecule type" value="Genomic_DNA"/>
</dbReference>
<feature type="domain" description="ABC transmembrane type-1" evidence="8">
    <location>
        <begin position="196"/>
        <end position="387"/>
    </location>
</feature>
<sequence length="407" mass="43794">MATDSGGRATFESVDWSSVDGARYRPATRTVGFLAALGVLVTSFAYDYLFAAGPLVADWSPTPLDWLSLVGVATFACYVVVPLARNRQLTRRYWRQLRRDRLALASLGWLTFFVLFALVGPVILGDPETAPMGMGASQGRYGIPIYQPPVGTSVSEYATTVCGGPLSNGKCWGTFLHPFGTTNTGKDVLAFVAQGARIELKLAFVSGMILVPVATVVGSVAAQYGGWVDSVLMRYVDLQQVIPAFFVYLVAQFLYGGSLLLMVAVFGLLNWGGVARLVRSEALKKRETAYVKAAQAAGSGRLAVVRRHLIPNVSNAVVTAITLQIPMLLIVETTLSYLGLGPMQSQSWGYLIETSIHDDNFPTLVWWGVAAPVGFLVATVVSLNLLGDALRDVLDPRTDGHSDGGHR</sequence>
<keyword evidence="5 7" id="KW-1133">Transmembrane helix</keyword>
<feature type="transmembrane region" description="Helical" evidence="7">
    <location>
        <begin position="202"/>
        <end position="224"/>
    </location>
</feature>
<gene>
    <name evidence="9" type="ORF">ACFO9K_06720</name>
</gene>
<dbReference type="Pfam" id="PF00528">
    <property type="entry name" value="BPD_transp_1"/>
    <property type="match status" value="1"/>
</dbReference>
<dbReference type="GO" id="GO:0005886">
    <property type="term" value="C:plasma membrane"/>
    <property type="evidence" value="ECO:0007669"/>
    <property type="project" value="UniProtKB-SubCell"/>
</dbReference>
<evidence type="ECO:0000256" key="1">
    <source>
        <dbReference type="ARBA" id="ARBA00004651"/>
    </source>
</evidence>
<dbReference type="Gene3D" id="1.10.3720.10">
    <property type="entry name" value="MetI-like"/>
    <property type="match status" value="1"/>
</dbReference>
<comment type="subcellular location">
    <subcellularLocation>
        <location evidence="1 7">Cell membrane</location>
        <topology evidence="1 7">Multi-pass membrane protein</topology>
    </subcellularLocation>
</comment>
<dbReference type="RefSeq" id="WP_254270166.1">
    <property type="nucleotide sequence ID" value="NZ_CP100401.1"/>
</dbReference>
<evidence type="ECO:0000256" key="7">
    <source>
        <dbReference type="RuleBase" id="RU363032"/>
    </source>
</evidence>
<dbReference type="Pfam" id="PF12911">
    <property type="entry name" value="OppC_N"/>
    <property type="match status" value="1"/>
</dbReference>
<evidence type="ECO:0000256" key="2">
    <source>
        <dbReference type="ARBA" id="ARBA00022448"/>
    </source>
</evidence>
<evidence type="ECO:0000259" key="8">
    <source>
        <dbReference type="PROSITE" id="PS50928"/>
    </source>
</evidence>
<dbReference type="Proteomes" id="UP001595945">
    <property type="component" value="Unassembled WGS sequence"/>
</dbReference>
<feature type="transmembrane region" description="Helical" evidence="7">
    <location>
        <begin position="364"/>
        <end position="387"/>
    </location>
</feature>
<dbReference type="SUPFAM" id="SSF161098">
    <property type="entry name" value="MetI-like"/>
    <property type="match status" value="1"/>
</dbReference>
<keyword evidence="3" id="KW-1003">Cell membrane</keyword>
<feature type="transmembrane region" description="Helical" evidence="7">
    <location>
        <begin position="63"/>
        <end position="81"/>
    </location>
</feature>
<dbReference type="PANTHER" id="PTHR43386:SF1">
    <property type="entry name" value="D,D-DIPEPTIDE TRANSPORT SYSTEM PERMEASE PROTEIN DDPC-RELATED"/>
    <property type="match status" value="1"/>
</dbReference>
<dbReference type="InterPro" id="IPR000515">
    <property type="entry name" value="MetI-like"/>
</dbReference>
<dbReference type="InterPro" id="IPR025966">
    <property type="entry name" value="OppC_N"/>
</dbReference>
<keyword evidence="10" id="KW-1185">Reference proteome</keyword>
<comment type="caution">
    <text evidence="9">The sequence shown here is derived from an EMBL/GenBank/DDBJ whole genome shotgun (WGS) entry which is preliminary data.</text>
</comment>
<proteinExistence type="inferred from homology"/>
<reference evidence="9 10" key="1">
    <citation type="journal article" date="2019" name="Int. J. Syst. Evol. Microbiol.">
        <title>The Global Catalogue of Microorganisms (GCM) 10K type strain sequencing project: providing services to taxonomists for standard genome sequencing and annotation.</title>
        <authorList>
            <consortium name="The Broad Institute Genomics Platform"/>
            <consortium name="The Broad Institute Genome Sequencing Center for Infectious Disease"/>
            <person name="Wu L."/>
            <person name="Ma J."/>
        </authorList>
    </citation>
    <scope>NUCLEOTIDE SEQUENCE [LARGE SCALE GENOMIC DNA]</scope>
    <source>
        <strain evidence="9 10">XZYJ18</strain>
    </source>
</reference>
<keyword evidence="2 7" id="KW-0813">Transport</keyword>
<dbReference type="AlphaFoldDB" id="A0ABD5PZW8"/>
<dbReference type="PROSITE" id="PS50928">
    <property type="entry name" value="ABC_TM1"/>
    <property type="match status" value="1"/>
</dbReference>
<keyword evidence="4 7" id="KW-0812">Transmembrane</keyword>
<keyword evidence="6 7" id="KW-0472">Membrane</keyword>
<feature type="transmembrane region" description="Helical" evidence="7">
    <location>
        <begin position="31"/>
        <end position="51"/>
    </location>
</feature>
<evidence type="ECO:0000313" key="9">
    <source>
        <dbReference type="EMBL" id="MFC4823950.1"/>
    </source>
</evidence>
<evidence type="ECO:0000256" key="5">
    <source>
        <dbReference type="ARBA" id="ARBA00022989"/>
    </source>
</evidence>
<organism evidence="9 10">
    <name type="scientific">Halorussus aquaticus</name>
    <dbReference type="NCBI Taxonomy" id="2953748"/>
    <lineage>
        <taxon>Archaea</taxon>
        <taxon>Methanobacteriati</taxon>
        <taxon>Methanobacteriota</taxon>
        <taxon>Stenosarchaea group</taxon>
        <taxon>Halobacteria</taxon>
        <taxon>Halobacteriales</taxon>
        <taxon>Haladaptataceae</taxon>
        <taxon>Halorussus</taxon>
    </lineage>
</organism>
<protein>
    <submittedName>
        <fullName evidence="9">ABC transporter permease</fullName>
    </submittedName>
</protein>
<dbReference type="GeneID" id="73047209"/>
<dbReference type="InterPro" id="IPR035906">
    <property type="entry name" value="MetI-like_sf"/>
</dbReference>
<dbReference type="CDD" id="cd06261">
    <property type="entry name" value="TM_PBP2"/>
    <property type="match status" value="1"/>
</dbReference>
<comment type="similarity">
    <text evidence="7">Belongs to the binding-protein-dependent transport system permease family.</text>
</comment>
<feature type="transmembrane region" description="Helical" evidence="7">
    <location>
        <begin position="102"/>
        <end position="124"/>
    </location>
</feature>
<dbReference type="InterPro" id="IPR050366">
    <property type="entry name" value="BP-dependent_transpt_permease"/>
</dbReference>
<dbReference type="PANTHER" id="PTHR43386">
    <property type="entry name" value="OLIGOPEPTIDE TRANSPORT SYSTEM PERMEASE PROTEIN APPC"/>
    <property type="match status" value="1"/>
</dbReference>